<evidence type="ECO:0000313" key="3">
    <source>
        <dbReference type="Proteomes" id="UP000249354"/>
    </source>
</evidence>
<name>A0A2W4UG24_9CYAN</name>
<dbReference type="PANTHER" id="PTHR30007:SF0">
    <property type="entry name" value="TRANSPOSASE"/>
    <property type="match status" value="1"/>
</dbReference>
<evidence type="ECO:0000259" key="1">
    <source>
        <dbReference type="Pfam" id="PF01609"/>
    </source>
</evidence>
<reference evidence="2 3" key="2">
    <citation type="submission" date="2018-06" db="EMBL/GenBank/DDBJ databases">
        <title>Metagenomic assembly of (sub)arctic Cyanobacteria and their associated microbiome from non-axenic cultures.</title>
        <authorList>
            <person name="Baurain D."/>
        </authorList>
    </citation>
    <scope>NUCLEOTIDE SEQUENCE [LARGE SCALE GENOMIC DNA]</scope>
    <source>
        <strain evidence="2">ULC129bin1</strain>
    </source>
</reference>
<dbReference type="InterPro" id="IPR002559">
    <property type="entry name" value="Transposase_11"/>
</dbReference>
<organism evidence="2 3">
    <name type="scientific">Leptolyngbya foveolarum</name>
    <dbReference type="NCBI Taxonomy" id="47253"/>
    <lineage>
        <taxon>Bacteria</taxon>
        <taxon>Bacillati</taxon>
        <taxon>Cyanobacteriota</taxon>
        <taxon>Cyanophyceae</taxon>
        <taxon>Leptolyngbyales</taxon>
        <taxon>Leptolyngbyaceae</taxon>
        <taxon>Leptolyngbya group</taxon>
        <taxon>Leptolyngbya</taxon>
    </lineage>
</organism>
<gene>
    <name evidence="2" type="ORF">DCF25_07760</name>
</gene>
<reference evidence="3" key="1">
    <citation type="submission" date="2018-04" db="EMBL/GenBank/DDBJ databases">
        <authorList>
            <person name="Cornet L."/>
        </authorList>
    </citation>
    <scope>NUCLEOTIDE SEQUENCE [LARGE SCALE GENOMIC DNA]</scope>
</reference>
<dbReference type="AlphaFoldDB" id="A0A2W4UG24"/>
<proteinExistence type="predicted"/>
<protein>
    <submittedName>
        <fullName evidence="2">IS5/IS1182 family transposase</fullName>
    </submittedName>
</protein>
<dbReference type="GO" id="GO:0006313">
    <property type="term" value="P:DNA transposition"/>
    <property type="evidence" value="ECO:0007669"/>
    <property type="project" value="InterPro"/>
</dbReference>
<dbReference type="Pfam" id="PF01609">
    <property type="entry name" value="DDE_Tnp_1"/>
    <property type="match status" value="1"/>
</dbReference>
<dbReference type="PANTHER" id="PTHR30007">
    <property type="entry name" value="PHP DOMAIN PROTEIN"/>
    <property type="match status" value="1"/>
</dbReference>
<feature type="domain" description="Transposase IS4-like" evidence="1">
    <location>
        <begin position="3"/>
        <end position="159"/>
    </location>
</feature>
<evidence type="ECO:0000313" key="2">
    <source>
        <dbReference type="EMBL" id="PZO19893.1"/>
    </source>
</evidence>
<dbReference type="GO" id="GO:0004803">
    <property type="term" value="F:transposase activity"/>
    <property type="evidence" value="ECO:0007669"/>
    <property type="project" value="InterPro"/>
</dbReference>
<accession>A0A2W4UG24</accession>
<dbReference type="EMBL" id="QBMC01000037">
    <property type="protein sequence ID" value="PZO19893.1"/>
    <property type="molecule type" value="Genomic_DNA"/>
</dbReference>
<dbReference type="GO" id="GO:0003677">
    <property type="term" value="F:DNA binding"/>
    <property type="evidence" value="ECO:0007669"/>
    <property type="project" value="InterPro"/>
</dbReference>
<sequence length="182" mass="20538">MMIVDSQATKNTCTASVTSKGFCRYKATNGIKRHLTVDTLGFPFFTLCTAANVSDNAGLIEMLSQNIDYFRAKPVNIPKITVLLDHGYDPKHLARELEKVYPQIMRKIKFELSAKLSKSEKVAQGKTGFIPAVARWVVERSNAWVERCKILVKNYERTLPNATAKLNLCFIRLMVKRLAANI</sequence>
<dbReference type="Proteomes" id="UP000249354">
    <property type="component" value="Unassembled WGS sequence"/>
</dbReference>
<comment type="caution">
    <text evidence="2">The sequence shown here is derived from an EMBL/GenBank/DDBJ whole genome shotgun (WGS) entry which is preliminary data.</text>
</comment>